<dbReference type="GO" id="GO:0003723">
    <property type="term" value="F:RNA binding"/>
    <property type="evidence" value="ECO:0007669"/>
    <property type="project" value="TreeGrafter"/>
</dbReference>
<comment type="similarity">
    <text evidence="1">Belongs to the Dus family. Dus3 subfamily.</text>
</comment>
<dbReference type="Pfam" id="PF01207">
    <property type="entry name" value="Dus"/>
    <property type="match status" value="3"/>
</dbReference>
<dbReference type="Gene3D" id="3.20.20.70">
    <property type="entry name" value="Aldolase class I"/>
    <property type="match status" value="1"/>
</dbReference>
<evidence type="ECO:0000256" key="7">
    <source>
        <dbReference type="SAM" id="MobiDB-lite"/>
    </source>
</evidence>
<evidence type="ECO:0000256" key="4">
    <source>
        <dbReference type="ARBA" id="ARBA00048342"/>
    </source>
</evidence>
<dbReference type="GeneID" id="39978721"/>
<feature type="region of interest" description="Disordered" evidence="7">
    <location>
        <begin position="38"/>
        <end position="75"/>
    </location>
</feature>
<comment type="catalytic activity">
    <reaction evidence="3">
        <text>5,6-dihydrouridine(47) in tRNA + NAD(+) = uridine(47) in tRNA + NADH + H(+)</text>
        <dbReference type="Rhea" id="RHEA:53364"/>
        <dbReference type="Rhea" id="RHEA-COMP:13539"/>
        <dbReference type="Rhea" id="RHEA-COMP:13540"/>
        <dbReference type="ChEBI" id="CHEBI:15378"/>
        <dbReference type="ChEBI" id="CHEBI:57540"/>
        <dbReference type="ChEBI" id="CHEBI:57945"/>
        <dbReference type="ChEBI" id="CHEBI:65315"/>
        <dbReference type="ChEBI" id="CHEBI:74443"/>
        <dbReference type="EC" id="1.3.1.89"/>
    </reaction>
    <physiologicalReaction direction="right-to-left" evidence="3">
        <dbReference type="Rhea" id="RHEA:53366"/>
    </physiologicalReaction>
</comment>
<dbReference type="PANTHER" id="PTHR45846">
    <property type="entry name" value="TRNA-DIHYDROURIDINE(47) SYNTHASE [NAD(P)(+)]-LIKE"/>
    <property type="match status" value="1"/>
</dbReference>
<dbReference type="Proteomes" id="UP000186176">
    <property type="component" value="Unassembled WGS sequence"/>
</dbReference>
<dbReference type="SUPFAM" id="SSF51395">
    <property type="entry name" value="FMN-linked oxidoreductases"/>
    <property type="match status" value="1"/>
</dbReference>
<dbReference type="PANTHER" id="PTHR45846:SF1">
    <property type="entry name" value="TRNA-DIHYDROURIDINE(47) SYNTHASE [NAD(P)(+)]-LIKE"/>
    <property type="match status" value="1"/>
</dbReference>
<evidence type="ECO:0000256" key="2">
    <source>
        <dbReference type="ARBA" id="ARBA00012376"/>
    </source>
</evidence>
<evidence type="ECO:0000256" key="3">
    <source>
        <dbReference type="ARBA" id="ARBA00048266"/>
    </source>
</evidence>
<dbReference type="InterPro" id="IPR035587">
    <property type="entry name" value="DUS-like_FMN-bd"/>
</dbReference>
<evidence type="ECO:0000256" key="1">
    <source>
        <dbReference type="ARBA" id="ARBA00005451"/>
    </source>
</evidence>
<gene>
    <name evidence="9" type="ORF">cubi_01930</name>
</gene>
<dbReference type="AlphaFoldDB" id="A0A1J4MMD6"/>
<sequence length="711" mass="81461">MEEPLKKVPTDEERRDYVKKCIENCEAPIMMEYLSPLTSTKCQTETGSEEKVGELKEGQNETNSSKKRSVRGSFKASERSQNLNYISKIDNLDRLCSNIATFGECKLGQDICKKSHNLEEFLKIKHEEAESRIYNNEESLLVQKSCPLFENYGICHLGLNCEFGLSHFNESMMANVNSNGEKVTPENLDEFSKSFEKNIIGIQLRTGLRQKTINFPKTQQFLDNFSSCISKFSKDCEKRNQKSSCKKGQNFENPLLSLNKLDQSKSMSEKEPNIISDLENQPNFEIPSEFKLSPKDMMIGISKHEREKFKHELFREKLILAPLTTVGNLPFRRLCLKFGADITVSEMVLCNEILSGKASELALLKRSPEEKYFGIQLAGGNKSTIIKTGEFINEHCEFDFIDINAACPLKTLHDKGAGSILVDRVSELEAMVKGLKKVIDDKLVTVKVRMSHGGSPINKNLFEKEYFENFENWPVIYNNMKTHKILSILCDSGIDALTIHGRTSFQRYTKEADWSYIKYCSALNSKLYSKRVVNNIESNNFNNKTNPFCPSIIGCGDIINFQDYQKHIQNDQVDSVMIGRGALLKPWIFTEIKETRNWDISSSERFDILKQYVNLGLEHWGTDKRGIALTRRFLLEFLSFFHRYIPIGILEQPIHTQNFNWRTPKYIGRNDLETLLASGNSSDWIKISEMILGKVPNDFVFVPKHKANSSH</sequence>
<evidence type="ECO:0000313" key="9">
    <source>
        <dbReference type="EMBL" id="OII75409.1"/>
    </source>
</evidence>
<accession>A0A1J4MMD6</accession>
<evidence type="ECO:0000256" key="6">
    <source>
        <dbReference type="ARBA" id="ARBA00049513"/>
    </source>
</evidence>
<comment type="caution">
    <text evidence="9">The sequence shown here is derived from an EMBL/GenBank/DDBJ whole genome shotgun (WGS) entry which is preliminary data.</text>
</comment>
<dbReference type="RefSeq" id="XP_028876416.1">
    <property type="nucleotide sequence ID" value="XM_029018942.1"/>
</dbReference>
<proteinExistence type="inferred from homology"/>
<feature type="domain" description="DUS-like FMN-binding" evidence="8">
    <location>
        <begin position="481"/>
        <end position="520"/>
    </location>
</feature>
<dbReference type="CDD" id="cd02801">
    <property type="entry name" value="DUS_like_FMN"/>
    <property type="match status" value="1"/>
</dbReference>
<reference evidence="9 10" key="1">
    <citation type="submission" date="2016-10" db="EMBL/GenBank/DDBJ databases">
        <title>Reductive evolution of mitochondrial metabolism and differential evolution of invasion-related proteins in Cryptosporidium.</title>
        <authorList>
            <person name="Liu S."/>
            <person name="Roellig D.M."/>
            <person name="Guo Y."/>
            <person name="Li N."/>
            <person name="Frace M.A."/>
            <person name="Tang K."/>
            <person name="Zhang L."/>
            <person name="Feng Y."/>
            <person name="Xiao L."/>
        </authorList>
    </citation>
    <scope>NUCLEOTIDE SEQUENCE [LARGE SCALE GENOMIC DNA]</scope>
    <source>
        <strain evidence="9">39726</strain>
    </source>
</reference>
<comment type="catalytic activity">
    <reaction evidence="6">
        <text>5,6-dihydrouridine(47) in tRNA + NADP(+) = uridine(47) in tRNA + NADPH + H(+)</text>
        <dbReference type="Rhea" id="RHEA:53360"/>
        <dbReference type="Rhea" id="RHEA-COMP:13539"/>
        <dbReference type="Rhea" id="RHEA-COMP:13540"/>
        <dbReference type="ChEBI" id="CHEBI:15378"/>
        <dbReference type="ChEBI" id="CHEBI:57783"/>
        <dbReference type="ChEBI" id="CHEBI:58349"/>
        <dbReference type="ChEBI" id="CHEBI:65315"/>
        <dbReference type="ChEBI" id="CHEBI:74443"/>
        <dbReference type="EC" id="1.3.1.89"/>
    </reaction>
    <physiologicalReaction direction="right-to-left" evidence="6">
        <dbReference type="Rhea" id="RHEA:53362"/>
    </physiologicalReaction>
</comment>
<feature type="domain" description="DUS-like FMN-binding" evidence="8">
    <location>
        <begin position="551"/>
        <end position="603"/>
    </location>
</feature>
<dbReference type="EC" id="1.3.1.89" evidence="2"/>
<comment type="catalytic activity">
    <reaction evidence="4">
        <text>a 5,6-dihydrouridine in mRNA + NAD(+) = a uridine in mRNA + NADH + H(+)</text>
        <dbReference type="Rhea" id="RHEA:69851"/>
        <dbReference type="Rhea" id="RHEA-COMP:14658"/>
        <dbReference type="Rhea" id="RHEA-COMP:17789"/>
        <dbReference type="ChEBI" id="CHEBI:15378"/>
        <dbReference type="ChEBI" id="CHEBI:57540"/>
        <dbReference type="ChEBI" id="CHEBI:57945"/>
        <dbReference type="ChEBI" id="CHEBI:65315"/>
        <dbReference type="ChEBI" id="CHEBI:74443"/>
    </reaction>
    <physiologicalReaction direction="right-to-left" evidence="4">
        <dbReference type="Rhea" id="RHEA:69853"/>
    </physiologicalReaction>
</comment>
<feature type="compositionally biased region" description="Basic and acidic residues" evidence="7">
    <location>
        <begin position="48"/>
        <end position="59"/>
    </location>
</feature>
<dbReference type="OrthoDB" id="259935at2759"/>
<name>A0A1J4MMD6_9CRYT</name>
<keyword evidence="10" id="KW-1185">Reference proteome</keyword>
<feature type="domain" description="DUS-like FMN-binding" evidence="8">
    <location>
        <begin position="319"/>
        <end position="451"/>
    </location>
</feature>
<evidence type="ECO:0000313" key="10">
    <source>
        <dbReference type="Proteomes" id="UP000186176"/>
    </source>
</evidence>
<comment type="catalytic activity">
    <reaction evidence="5">
        <text>a 5,6-dihydrouridine in mRNA + NADP(+) = a uridine in mRNA + NADPH + H(+)</text>
        <dbReference type="Rhea" id="RHEA:69855"/>
        <dbReference type="Rhea" id="RHEA-COMP:14658"/>
        <dbReference type="Rhea" id="RHEA-COMP:17789"/>
        <dbReference type="ChEBI" id="CHEBI:15378"/>
        <dbReference type="ChEBI" id="CHEBI:57783"/>
        <dbReference type="ChEBI" id="CHEBI:58349"/>
        <dbReference type="ChEBI" id="CHEBI:65315"/>
        <dbReference type="ChEBI" id="CHEBI:74443"/>
    </reaction>
    <physiologicalReaction direction="right-to-left" evidence="5">
        <dbReference type="Rhea" id="RHEA:69857"/>
    </physiologicalReaction>
</comment>
<evidence type="ECO:0000259" key="8">
    <source>
        <dbReference type="Pfam" id="PF01207"/>
    </source>
</evidence>
<dbReference type="VEuPathDB" id="CryptoDB:cubi_01930"/>
<organism evidence="9 10">
    <name type="scientific">Cryptosporidium ubiquitum</name>
    <dbReference type="NCBI Taxonomy" id="857276"/>
    <lineage>
        <taxon>Eukaryota</taxon>
        <taxon>Sar</taxon>
        <taxon>Alveolata</taxon>
        <taxon>Apicomplexa</taxon>
        <taxon>Conoidasida</taxon>
        <taxon>Coccidia</taxon>
        <taxon>Eucoccidiorida</taxon>
        <taxon>Eimeriorina</taxon>
        <taxon>Cryptosporidiidae</taxon>
        <taxon>Cryptosporidium</taxon>
    </lineage>
</organism>
<dbReference type="EMBL" id="LRBP01000001">
    <property type="protein sequence ID" value="OII75409.1"/>
    <property type="molecule type" value="Genomic_DNA"/>
</dbReference>
<protein>
    <recommendedName>
        <fullName evidence="2">tRNA-dihydrouridine(47) synthase [NAD(P)(+)]</fullName>
        <ecNumber evidence="2">1.3.1.89</ecNumber>
    </recommendedName>
</protein>
<evidence type="ECO:0000256" key="5">
    <source>
        <dbReference type="ARBA" id="ARBA00049447"/>
    </source>
</evidence>
<dbReference type="GO" id="GO:0102265">
    <property type="term" value="F:tRNA-dihydrouridine47 synthase activity"/>
    <property type="evidence" value="ECO:0007669"/>
    <property type="project" value="UniProtKB-EC"/>
</dbReference>
<dbReference type="InterPro" id="IPR013785">
    <property type="entry name" value="Aldolase_TIM"/>
</dbReference>